<dbReference type="Pfam" id="PF01673">
    <property type="entry name" value="Herpes_env"/>
    <property type="match status" value="2"/>
</dbReference>
<keyword evidence="2 7" id="KW-1048">Host nucleus</keyword>
<reference evidence="9" key="2">
    <citation type="journal article" date="2013" name="J. Wildl. Dis.">
        <title>Fatal herpesvirus hemorrhagic disease in wild and orphan asian elephants in southern India.</title>
        <authorList>
            <person name="Zachariah A."/>
            <person name="Zong J.-C."/>
            <person name="Long S.Y."/>
            <person name="Latimer E.M."/>
            <person name="Heaggans S.Y."/>
            <person name="Richman L.K."/>
            <person name="Hayward G.S."/>
        </authorList>
    </citation>
    <scope>NUCLEOTIDE SEQUENCE</scope>
    <source>
        <strain evidence="11">IP143 Kozhikode l</strain>
        <strain evidence="10">IP43 Chellama Vandalur</strain>
        <strain evidence="9">IP91 Thirunelli1</strain>
    </source>
</reference>
<dbReference type="EMBL" id="KC618527">
    <property type="protein sequence ID" value="AGG16073.1"/>
    <property type="molecule type" value="Genomic_DNA"/>
</dbReference>
<keyword evidence="3" id="KW-0479">Metal-binding</keyword>
<evidence type="ECO:0000256" key="6">
    <source>
        <dbReference type="ARBA" id="ARBA00023200"/>
    </source>
</evidence>
<evidence type="ECO:0000313" key="12">
    <source>
        <dbReference type="Proteomes" id="UP000157603"/>
    </source>
</evidence>
<keyword evidence="5" id="KW-0862">Zinc</keyword>
<reference evidence="9" key="4">
    <citation type="journal article" date="2016" name="MSphere">
        <title>Complete Genome Sequence of Elephant Endotheliotropic Herpesvirus 4, the First Example of a GC-Rich Branch Proboscivirus.</title>
        <authorList>
            <person name="Ling P.D."/>
            <person name="Long S.Y."/>
            <person name="Fuery A."/>
            <person name="Peng R.S."/>
            <person name="Heaggans S.Y."/>
            <person name="Qin X."/>
            <person name="Worley K.C."/>
            <person name="Dugan S."/>
            <person name="Hayward G.S."/>
        </authorList>
    </citation>
    <scope>NUCLEOTIDE SEQUENCE</scope>
    <source>
        <strain evidence="9">IP91 Thirunelli1</strain>
    </source>
</reference>
<evidence type="ECO:0000313" key="8">
    <source>
        <dbReference type="EMBL" id="AGG16073.1"/>
    </source>
</evidence>
<accession>M1QLC7</accession>
<evidence type="ECO:0000313" key="11">
    <source>
        <dbReference type="EMBL" id="QOE75055.1"/>
    </source>
</evidence>
<name>M1QLC7_ELHV1</name>
<reference evidence="8" key="3">
    <citation type="submission" date="2013-02" db="EMBL/GenBank/DDBJ databases">
        <authorList>
            <person name="Zong J.-C."/>
            <person name="Heaggans S.Y."/>
            <person name="Hayward G.S."/>
        </authorList>
    </citation>
    <scope>NUCLEOTIDE SEQUENCE</scope>
    <source>
        <strain evidence="8">Kimba NAP23</strain>
    </source>
</reference>
<reference evidence="9" key="6">
    <citation type="submission" date="2019-08" db="EMBL/GenBank/DDBJ databases">
        <title>Annotated Complete DNA Sequences of Six EEHV1A Genomes from Lethal HD cases in Young Asian Elephants from India.</title>
        <authorList>
            <person name="Krishnankutty S.P."/>
            <person name="Zachariah A."/>
            <person name="Maheswari U."/>
            <person name="Heaggans S.Y."/>
            <person name="Muraleedharan M."/>
            <person name="Velayutham D."/>
            <person name="Santhosh S."/>
            <person name="Hayward G.S."/>
        </authorList>
    </citation>
    <scope>NUCLEOTIDE SEQUENCE</scope>
    <source>
        <strain evidence="9">IP91 Thirunelli1</strain>
    </source>
</reference>
<evidence type="ECO:0000256" key="1">
    <source>
        <dbReference type="ARBA" id="ARBA00005235"/>
    </source>
</evidence>
<dbReference type="EMBL" id="MN366291">
    <property type="protein sequence ID" value="QOE74698.1"/>
    <property type="molecule type" value="Genomic_DNA"/>
</dbReference>
<keyword evidence="4" id="KW-0863">Zinc-finger</keyword>
<protein>
    <recommendedName>
        <fullName evidence="7">Packaging protein UL32</fullName>
    </recommendedName>
</protein>
<evidence type="ECO:0000313" key="10">
    <source>
        <dbReference type="EMBL" id="QOE74698.1"/>
    </source>
</evidence>
<comment type="subcellular location">
    <subcellularLocation>
        <location evidence="7">Host cytoplasm</location>
    </subcellularLocation>
    <subcellularLocation>
        <location evidence="7">Host nucleus</location>
    </subcellularLocation>
</comment>
<dbReference type="EMBL" id="MN366294">
    <property type="protein sequence ID" value="QOE75055.1"/>
    <property type="molecule type" value="Genomic_DNA"/>
</dbReference>
<sequence>MSTNNSVSTSSFIGFDSTTLRLDDAILNTILSYAHLDVEDTDTEQPALVFEAGFQISTAIRISKLVTIDRPCPICTLVHKCVSMSDHVDWLLDYCLLCYKSCYAPRTALSNVVLGVEFFRLVETRLGSVTTDLFQSEQVTTLDIYIHFHVNRCFAQLNNVCANENTTIAHLQVLRCVLTESKDVPFKKNSISLSKQDPKCNKQYNTKINKEVNFLPLVLYMWGQTSILQIFDDCPPEYVEVMEAKEQLLWSNEEDQKNRVVGPILLAPHPTLAHKNNTTSICLICELLAVSHDTCVFLTELKSKIDNYCQNNLKLVDKIFFVLDELERNEDDIVIDPCIMMILKHVGAIGLYKHFYCDVMCACNINTVNPDVLFGCPIGDPYEMKLEICHANEYLTLYNKETWLVVQLYKAFQTAEDTYKRKTQIRDFIRETRNILSVITCNLIDISFTLDQYV</sequence>
<reference evidence="10" key="7">
    <citation type="submission" date="2019-08" db="EMBL/GenBank/DDBJ databases">
        <title>Annotated Complete DNA Sequences of Six EEHV1A Genomes from Lethal HD Cases in Young Asian Elephants from India.</title>
        <authorList>
            <person name="Krishnankutty S.P."/>
            <person name="Zachariah A."/>
            <person name="Maheswari U."/>
            <person name="Heaggans S.Y."/>
            <person name="Muraleedharan M."/>
            <person name="Velayutham D."/>
            <person name="Santhosh S."/>
            <person name="Hayward G.S."/>
        </authorList>
    </citation>
    <scope>NUCLEOTIDE SEQUENCE</scope>
    <source>
        <strain evidence="11">IP143 Kozhikode l</strain>
        <strain evidence="10">IP43 Chellama Vandalur</strain>
    </source>
</reference>
<evidence type="ECO:0000313" key="9">
    <source>
        <dbReference type="EMBL" id="QOE74581.1"/>
    </source>
</evidence>
<keyword evidence="6 7" id="KW-1035">Host cytoplasm</keyword>
<dbReference type="EMBL" id="MN366290">
    <property type="protein sequence ID" value="QOE74581.1"/>
    <property type="molecule type" value="Genomic_DNA"/>
</dbReference>
<comment type="function">
    <text evidence="7">Plays a role in efficient localization of neo-synthesized capsids to nuclear replication compartments, thereby controlling cleavage and packaging of virus genomic DNA.</text>
</comment>
<evidence type="ECO:0000256" key="7">
    <source>
        <dbReference type="RuleBase" id="RU364029"/>
    </source>
</evidence>
<dbReference type="InterPro" id="IPR002597">
    <property type="entry name" value="Herpes_env"/>
</dbReference>
<dbReference type="Proteomes" id="UP000157603">
    <property type="component" value="Segment"/>
</dbReference>
<reference evidence="8" key="5">
    <citation type="journal article" date="2016" name="MSphere">
        <title>Comparison of the Gene Coding Contents and Other Unusual Features of the GC-Rich and AT-Rich Branch Probosciviruses.</title>
        <authorList>
            <person name="Ling P.D."/>
            <person name="Long S.Y."/>
            <person name="Zong J.C."/>
            <person name="Heaggans S.Y."/>
            <person name="Qin X."/>
            <person name="Hayward G.S."/>
        </authorList>
    </citation>
    <scope>NUCLEOTIDE SEQUENCE</scope>
    <source>
        <strain evidence="11">IP143 Kozhikode l</strain>
        <strain evidence="10">IP43 Chellama Vandalur</strain>
        <strain evidence="8">Kimba NAP23</strain>
    </source>
</reference>
<evidence type="ECO:0000256" key="4">
    <source>
        <dbReference type="ARBA" id="ARBA00022771"/>
    </source>
</evidence>
<evidence type="ECO:0000256" key="3">
    <source>
        <dbReference type="ARBA" id="ARBA00022723"/>
    </source>
</evidence>
<dbReference type="PROSITE" id="PS51988">
    <property type="entry name" value="HERPESVIRUS_UL32"/>
    <property type="match status" value="1"/>
</dbReference>
<evidence type="ECO:0000256" key="5">
    <source>
        <dbReference type="ARBA" id="ARBA00022833"/>
    </source>
</evidence>
<dbReference type="GO" id="GO:0019031">
    <property type="term" value="C:viral envelope"/>
    <property type="evidence" value="ECO:0007669"/>
    <property type="project" value="InterPro"/>
</dbReference>
<evidence type="ECO:0000256" key="2">
    <source>
        <dbReference type="ARBA" id="ARBA00022562"/>
    </source>
</evidence>
<comment type="similarity">
    <text evidence="1 7">Belongs to the herpesviridae UL32 protein family.</text>
</comment>
<reference evidence="8 12" key="1">
    <citation type="journal article" date="2013" name="Genome Announc.">
        <title>Complete Genome Sequence of Elephant Endotheliotropic Herpesvirus 1A.</title>
        <authorList>
            <person name="Ling P.D."/>
            <person name="Reid J.G."/>
            <person name="Qin X."/>
            <person name="Muzny D.M."/>
            <person name="Gibbs R."/>
            <person name="Petrosino J."/>
            <person name="Peng R."/>
            <person name="Zong J.C."/>
            <person name="Heaggans S.Y."/>
            <person name="Hayward G.S."/>
        </authorList>
    </citation>
    <scope>NUCLEOTIDE SEQUENCE [LARGE SCALE GENOMIC DNA]</scope>
    <source>
        <strain evidence="11">IP143 Kozhikode l</strain>
        <strain evidence="10">IP43 Chellama Vandalur</strain>
        <strain evidence="9">IP91 Thirunelli1</strain>
        <strain evidence="8">Kimba NAP23</strain>
    </source>
</reference>
<gene>
    <name evidence="8" type="primary">U36</name>
</gene>
<dbReference type="GO" id="GO:0030430">
    <property type="term" value="C:host cell cytoplasm"/>
    <property type="evidence" value="ECO:0007669"/>
    <property type="project" value="UniProtKB-SubCell"/>
</dbReference>
<proteinExistence type="inferred from homology"/>
<dbReference type="GO" id="GO:0008270">
    <property type="term" value="F:zinc ion binding"/>
    <property type="evidence" value="ECO:0007669"/>
    <property type="project" value="UniProtKB-KW"/>
</dbReference>
<organism evidence="8 12">
    <name type="scientific">Elephant endotheliotropic herpesvirus 1A</name>
    <dbReference type="NCBI Taxonomy" id="759753"/>
    <lineage>
        <taxon>Viruses</taxon>
        <taxon>Duplodnaviria</taxon>
        <taxon>Heunggongvirae</taxon>
        <taxon>Peploviricota</taxon>
        <taxon>Herviviricetes</taxon>
        <taxon>Herpesvirales</taxon>
        <taxon>Orthoherpesviridae</taxon>
        <taxon>Betaherpesvirinae</taxon>
        <taxon>Proboscivirus</taxon>
        <taxon>Proboscivirus elephantidbeta1</taxon>
        <taxon>Elephantid herpesvirus 1</taxon>
    </lineage>
</organism>
<dbReference type="GO" id="GO:0042025">
    <property type="term" value="C:host cell nucleus"/>
    <property type="evidence" value="ECO:0007669"/>
    <property type="project" value="UniProtKB-SubCell"/>
</dbReference>
<reference evidence="9" key="8">
    <citation type="journal article" name="PLoS ONE">
        <title>Extended genotypic evaluation and comparison of twenty-two cases of lethal EEHV1 hemorrhagic disease in wild and captive Asian elephants in India.</title>
        <authorList>
            <person name="Zachariah A."/>
            <person name="Sajesh P.K."/>
            <person name="Santhosh S."/>
            <person name="Bathrachalam C."/>
            <person name="Megha M."/>
            <person name="Pandiyan J."/>
            <person name="Jishnu M."/>
            <person name="Kobragade R.S."/>
            <person name="Long S.Y."/>
            <person name="Zong J.-C."/>
            <person name="Latimer E.M."/>
            <person name="Heaggans S.Y."/>
            <person name="Hayward G.S."/>
        </authorList>
    </citation>
    <scope>NUCLEOTIDE SEQUENCE</scope>
    <source>
        <strain evidence="11">IP143 Kozhikode l</strain>
        <strain evidence="10">IP43 Chellama Vandalur</strain>
        <strain evidence="9">IP91 Thirunelli1</strain>
    </source>
</reference>